<dbReference type="SUPFAM" id="SSF55874">
    <property type="entry name" value="ATPase domain of HSP90 chaperone/DNA topoisomerase II/histidine kinase"/>
    <property type="match status" value="1"/>
</dbReference>
<sequence>GNVELLERAVINLLTNAVQYSPGGSAVSLQVFRAGHQACLTIADEGTGIDADELPHLFDRYRRQKSSEMSGIHGAGLGLSFVKTVVEKHRGEIYVVSSPGEGSSFTLKLPIADPMIRI</sequence>
<dbReference type="PRINTS" id="PR00344">
    <property type="entry name" value="BCTRLSENSOR"/>
</dbReference>
<dbReference type="EMBL" id="LAZR01001484">
    <property type="protein sequence ID" value="KKN43855.1"/>
    <property type="molecule type" value="Genomic_DNA"/>
</dbReference>
<feature type="domain" description="Histidine kinase" evidence="2">
    <location>
        <begin position="1"/>
        <end position="113"/>
    </location>
</feature>
<evidence type="ECO:0000256" key="1">
    <source>
        <dbReference type="ARBA" id="ARBA00022553"/>
    </source>
</evidence>
<dbReference type="PANTHER" id="PTHR43547">
    <property type="entry name" value="TWO-COMPONENT HISTIDINE KINASE"/>
    <property type="match status" value="1"/>
</dbReference>
<name>A0A0F9QIF1_9ZZZZ</name>
<protein>
    <recommendedName>
        <fullName evidence="2">Histidine kinase domain-containing protein</fullName>
    </recommendedName>
</protein>
<accession>A0A0F9QIF1</accession>
<dbReference type="InterPro" id="IPR005467">
    <property type="entry name" value="His_kinase_dom"/>
</dbReference>
<dbReference type="Pfam" id="PF02518">
    <property type="entry name" value="HATPase_c"/>
    <property type="match status" value="1"/>
</dbReference>
<dbReference type="PANTHER" id="PTHR43547:SF2">
    <property type="entry name" value="HYBRID SIGNAL TRANSDUCTION HISTIDINE KINASE C"/>
    <property type="match status" value="1"/>
</dbReference>
<dbReference type="InterPro" id="IPR004358">
    <property type="entry name" value="Sig_transdc_His_kin-like_C"/>
</dbReference>
<gene>
    <name evidence="3" type="ORF">LCGC14_0699110</name>
</gene>
<dbReference type="PROSITE" id="PS50109">
    <property type="entry name" value="HIS_KIN"/>
    <property type="match status" value="1"/>
</dbReference>
<keyword evidence="1" id="KW-0597">Phosphoprotein</keyword>
<organism evidence="3">
    <name type="scientific">marine sediment metagenome</name>
    <dbReference type="NCBI Taxonomy" id="412755"/>
    <lineage>
        <taxon>unclassified sequences</taxon>
        <taxon>metagenomes</taxon>
        <taxon>ecological metagenomes</taxon>
    </lineage>
</organism>
<evidence type="ECO:0000259" key="2">
    <source>
        <dbReference type="PROSITE" id="PS50109"/>
    </source>
</evidence>
<dbReference type="SMART" id="SM00387">
    <property type="entry name" value="HATPase_c"/>
    <property type="match status" value="1"/>
</dbReference>
<dbReference type="GO" id="GO:0000155">
    <property type="term" value="F:phosphorelay sensor kinase activity"/>
    <property type="evidence" value="ECO:0007669"/>
    <property type="project" value="TreeGrafter"/>
</dbReference>
<feature type="non-terminal residue" evidence="3">
    <location>
        <position position="1"/>
    </location>
</feature>
<reference evidence="3" key="1">
    <citation type="journal article" date="2015" name="Nature">
        <title>Complex archaea that bridge the gap between prokaryotes and eukaryotes.</title>
        <authorList>
            <person name="Spang A."/>
            <person name="Saw J.H."/>
            <person name="Jorgensen S.L."/>
            <person name="Zaremba-Niedzwiedzka K."/>
            <person name="Martijn J."/>
            <person name="Lind A.E."/>
            <person name="van Eijk R."/>
            <person name="Schleper C."/>
            <person name="Guy L."/>
            <person name="Ettema T.J."/>
        </authorList>
    </citation>
    <scope>NUCLEOTIDE SEQUENCE</scope>
</reference>
<dbReference type="AlphaFoldDB" id="A0A0F9QIF1"/>
<dbReference type="InterPro" id="IPR036890">
    <property type="entry name" value="HATPase_C_sf"/>
</dbReference>
<proteinExistence type="predicted"/>
<evidence type="ECO:0000313" key="3">
    <source>
        <dbReference type="EMBL" id="KKN43855.1"/>
    </source>
</evidence>
<dbReference type="Gene3D" id="3.30.565.10">
    <property type="entry name" value="Histidine kinase-like ATPase, C-terminal domain"/>
    <property type="match status" value="1"/>
</dbReference>
<comment type="caution">
    <text evidence="3">The sequence shown here is derived from an EMBL/GenBank/DDBJ whole genome shotgun (WGS) entry which is preliminary data.</text>
</comment>
<dbReference type="InterPro" id="IPR003594">
    <property type="entry name" value="HATPase_dom"/>
</dbReference>